<evidence type="ECO:0000256" key="1">
    <source>
        <dbReference type="ARBA" id="ARBA00022491"/>
    </source>
</evidence>
<protein>
    <submittedName>
        <fullName evidence="5">Glycerol-3-phosphate regulon repressor</fullName>
    </submittedName>
</protein>
<proteinExistence type="predicted"/>
<dbReference type="Pfam" id="PF08220">
    <property type="entry name" value="HTH_DeoR"/>
    <property type="match status" value="1"/>
</dbReference>
<dbReference type="STRING" id="1079.BVIR_2553"/>
<evidence type="ECO:0000256" key="2">
    <source>
        <dbReference type="ARBA" id="ARBA00023015"/>
    </source>
</evidence>
<dbReference type="InterPro" id="IPR001034">
    <property type="entry name" value="DeoR_HTH"/>
</dbReference>
<dbReference type="Gene3D" id="1.10.10.10">
    <property type="entry name" value="Winged helix-like DNA-binding domain superfamily/Winged helix DNA-binding domain"/>
    <property type="match status" value="1"/>
</dbReference>
<dbReference type="InterPro" id="IPR037171">
    <property type="entry name" value="NagB/RpiA_transferase-like"/>
</dbReference>
<dbReference type="PANTHER" id="PTHR30363:SF4">
    <property type="entry name" value="GLYCEROL-3-PHOSPHATE REGULON REPRESSOR"/>
    <property type="match status" value="1"/>
</dbReference>
<organism evidence="5 6">
    <name type="scientific">Blastochloris viridis</name>
    <name type="common">Rhodopseudomonas viridis</name>
    <dbReference type="NCBI Taxonomy" id="1079"/>
    <lineage>
        <taxon>Bacteria</taxon>
        <taxon>Pseudomonadati</taxon>
        <taxon>Pseudomonadota</taxon>
        <taxon>Alphaproteobacteria</taxon>
        <taxon>Hyphomicrobiales</taxon>
        <taxon>Blastochloridaceae</taxon>
        <taxon>Blastochloris</taxon>
    </lineage>
</organism>
<name>A0A0P0J2B9_BLAVI</name>
<keyword evidence="2" id="KW-0805">Transcription regulation</keyword>
<feature type="domain" description="HTH deoR-type" evidence="4">
    <location>
        <begin position="22"/>
        <end position="77"/>
    </location>
</feature>
<accession>A0A0P0J2B9</accession>
<dbReference type="SUPFAM" id="SSF46785">
    <property type="entry name" value="Winged helix' DNA-binding domain"/>
    <property type="match status" value="1"/>
</dbReference>
<dbReference type="EMBL" id="LN907867">
    <property type="protein sequence ID" value="CUU42981.1"/>
    <property type="molecule type" value="Genomic_DNA"/>
</dbReference>
<keyword evidence="6" id="KW-1185">Reference proteome</keyword>
<dbReference type="InterPro" id="IPR014036">
    <property type="entry name" value="DeoR-like_C"/>
</dbReference>
<dbReference type="PROSITE" id="PS51000">
    <property type="entry name" value="HTH_DEOR_2"/>
    <property type="match status" value="1"/>
</dbReference>
<dbReference type="SUPFAM" id="SSF100950">
    <property type="entry name" value="NagB/RpiA/CoA transferase-like"/>
    <property type="match status" value="1"/>
</dbReference>
<dbReference type="KEGG" id="bvr:BVIR_2553"/>
<dbReference type="AlphaFoldDB" id="A0A0P0J2B9"/>
<sequence length="271" mass="28923">MSDLTIPIDPPDDSPDAAGVAITERQQAIVDRVRHDGFVTIEALARDFGVSAQTIRREIIRLNELELLQRFHGGAGLPVNTVRLGYAEKRQLSATAKARIGRRAADLIASGTAVFIDVGTTAEAVGRALTERADVRIFTPSLRVATLFAGRDDVEVFVPGGILRGADGSLIGDATGEMLARFRFDVAFIGLSGFDADGTPMDFDMQKVAVKRVAISRARQVYGLADSSKFGREAIVRIAPPGSFSGLVCDRAPDGTLGDTLQRIGVEILTA</sequence>
<dbReference type="InterPro" id="IPR036390">
    <property type="entry name" value="WH_DNA-bd_sf"/>
</dbReference>
<gene>
    <name evidence="5" type="primary">glpR_1</name>
    <name evidence="5" type="ORF">BVIRIDIS_19970</name>
</gene>
<evidence type="ECO:0000259" key="4">
    <source>
        <dbReference type="PROSITE" id="PS51000"/>
    </source>
</evidence>
<dbReference type="InterPro" id="IPR036388">
    <property type="entry name" value="WH-like_DNA-bd_sf"/>
</dbReference>
<dbReference type="InterPro" id="IPR050313">
    <property type="entry name" value="Carb_Metab_HTH_regulators"/>
</dbReference>
<evidence type="ECO:0000313" key="5">
    <source>
        <dbReference type="EMBL" id="CUU42981.1"/>
    </source>
</evidence>
<dbReference type="PANTHER" id="PTHR30363">
    <property type="entry name" value="HTH-TYPE TRANSCRIPTIONAL REGULATOR SRLR-RELATED"/>
    <property type="match status" value="1"/>
</dbReference>
<dbReference type="SMART" id="SM00420">
    <property type="entry name" value="HTH_DEOR"/>
    <property type="match status" value="1"/>
</dbReference>
<dbReference type="GO" id="GO:0003700">
    <property type="term" value="F:DNA-binding transcription factor activity"/>
    <property type="evidence" value="ECO:0007669"/>
    <property type="project" value="InterPro"/>
</dbReference>
<dbReference type="SMART" id="SM01134">
    <property type="entry name" value="DeoRC"/>
    <property type="match status" value="1"/>
</dbReference>
<dbReference type="PRINTS" id="PR00037">
    <property type="entry name" value="HTHLACR"/>
</dbReference>
<reference evidence="6" key="1">
    <citation type="journal article" date="2016" name="Genome Announc.">
        <title>Revised genome sequence of the purple photosynthetic bacterium Blastochloris viridis.</title>
        <authorList>
            <person name="Liu L.N."/>
            <person name="Faulkner M."/>
            <person name="Liu X."/>
            <person name="Huang F."/>
            <person name="Darby A.C."/>
            <person name="Hall N."/>
        </authorList>
    </citation>
    <scope>NUCLEOTIDE SEQUENCE [LARGE SCALE GENOMIC DNA]</scope>
    <source>
        <strain evidence="6">ATCC 19567 / DSM 133 / F</strain>
    </source>
</reference>
<dbReference type="Pfam" id="PF00455">
    <property type="entry name" value="DeoRC"/>
    <property type="match status" value="1"/>
</dbReference>
<evidence type="ECO:0000313" key="6">
    <source>
        <dbReference type="Proteomes" id="UP000065734"/>
    </source>
</evidence>
<keyword evidence="3" id="KW-0804">Transcription</keyword>
<dbReference type="Gene3D" id="3.40.50.1360">
    <property type="match status" value="1"/>
</dbReference>
<evidence type="ECO:0000256" key="3">
    <source>
        <dbReference type="ARBA" id="ARBA00023163"/>
    </source>
</evidence>
<dbReference type="Proteomes" id="UP000065734">
    <property type="component" value="Chromosome I"/>
</dbReference>
<keyword evidence="1" id="KW-0678">Repressor</keyword>